<dbReference type="AlphaFoldDB" id="A0AAD9K8V0"/>
<organism evidence="1 2">
    <name type="scientific">Ridgeia piscesae</name>
    <name type="common">Tubeworm</name>
    <dbReference type="NCBI Taxonomy" id="27915"/>
    <lineage>
        <taxon>Eukaryota</taxon>
        <taxon>Metazoa</taxon>
        <taxon>Spiralia</taxon>
        <taxon>Lophotrochozoa</taxon>
        <taxon>Annelida</taxon>
        <taxon>Polychaeta</taxon>
        <taxon>Sedentaria</taxon>
        <taxon>Canalipalpata</taxon>
        <taxon>Sabellida</taxon>
        <taxon>Siboglinidae</taxon>
        <taxon>Ridgeia</taxon>
    </lineage>
</organism>
<dbReference type="Proteomes" id="UP001209878">
    <property type="component" value="Unassembled WGS sequence"/>
</dbReference>
<gene>
    <name evidence="1" type="ORF">NP493_1304g00071</name>
</gene>
<keyword evidence="2" id="KW-1185">Reference proteome</keyword>
<proteinExistence type="predicted"/>
<accession>A0AAD9K8V0</accession>
<dbReference type="EMBL" id="JAODUO010001312">
    <property type="protein sequence ID" value="KAK2166580.1"/>
    <property type="molecule type" value="Genomic_DNA"/>
</dbReference>
<reference evidence="1" key="1">
    <citation type="journal article" date="2023" name="Mol. Biol. Evol.">
        <title>Third-Generation Sequencing Reveals the Adaptive Role of the Epigenome in Three Deep-Sea Polychaetes.</title>
        <authorList>
            <person name="Perez M."/>
            <person name="Aroh O."/>
            <person name="Sun Y."/>
            <person name="Lan Y."/>
            <person name="Juniper S.K."/>
            <person name="Young C.R."/>
            <person name="Angers B."/>
            <person name="Qian P.Y."/>
        </authorList>
    </citation>
    <scope>NUCLEOTIDE SEQUENCE</scope>
    <source>
        <strain evidence="1">R07B-5</strain>
    </source>
</reference>
<protein>
    <submittedName>
        <fullName evidence="1">Uncharacterized protein</fullName>
    </submittedName>
</protein>
<sequence length="57" mass="6371">MGTAEEQRLKFNVRGLRRHRSMDNSTVDGVAEAMRYKDAMTPADGRLSKMNASSVKV</sequence>
<evidence type="ECO:0000313" key="1">
    <source>
        <dbReference type="EMBL" id="KAK2166580.1"/>
    </source>
</evidence>
<comment type="caution">
    <text evidence="1">The sequence shown here is derived from an EMBL/GenBank/DDBJ whole genome shotgun (WGS) entry which is preliminary data.</text>
</comment>
<name>A0AAD9K8V0_RIDPI</name>
<evidence type="ECO:0000313" key="2">
    <source>
        <dbReference type="Proteomes" id="UP001209878"/>
    </source>
</evidence>